<proteinExistence type="predicted"/>
<reference evidence="1" key="1">
    <citation type="submission" date="2017-05" db="UniProtKB">
        <authorList>
            <consortium name="EnsemblMetazoa"/>
        </authorList>
    </citation>
    <scope>IDENTIFICATION</scope>
</reference>
<organism evidence="1">
    <name type="scientific">Amphimedon queenslandica</name>
    <name type="common">Sponge</name>
    <dbReference type="NCBI Taxonomy" id="400682"/>
    <lineage>
        <taxon>Eukaryota</taxon>
        <taxon>Metazoa</taxon>
        <taxon>Porifera</taxon>
        <taxon>Demospongiae</taxon>
        <taxon>Heteroscleromorpha</taxon>
        <taxon>Haplosclerida</taxon>
        <taxon>Niphatidae</taxon>
        <taxon>Amphimedon</taxon>
    </lineage>
</organism>
<accession>A0A1X7VQQ6</accession>
<protein>
    <submittedName>
        <fullName evidence="1">Uncharacterized protein</fullName>
    </submittedName>
</protein>
<evidence type="ECO:0000313" key="1">
    <source>
        <dbReference type="EnsemblMetazoa" id="Aqu2.1.42681_001"/>
    </source>
</evidence>
<dbReference type="InParanoid" id="A0A1X7VQQ6"/>
<dbReference type="AlphaFoldDB" id="A0A1X7VQQ6"/>
<name>A0A1X7VQQ6_AMPQE</name>
<sequence>MLHIFPVKSGGQIHVNVFAKSCSQSPLLKHGLGSHGSTEVLHVLPVKSGGQVHVNVSSKI</sequence>
<dbReference type="EnsemblMetazoa" id="Aqu2.1.42681_001">
    <property type="protein sequence ID" value="Aqu2.1.42681_001"/>
    <property type="gene ID" value="Aqu2.1.42681"/>
</dbReference>